<accession>A0ACC3TN26</accession>
<keyword evidence="2" id="KW-1185">Reference proteome</keyword>
<name>A0ACC3TN26_9ASCO</name>
<reference evidence="2" key="1">
    <citation type="journal article" date="2024" name="Front. Bioeng. Biotechnol.">
        <title>Genome-scale model development and genomic sequencing of the oleaginous clade Lipomyces.</title>
        <authorList>
            <person name="Czajka J.J."/>
            <person name="Han Y."/>
            <person name="Kim J."/>
            <person name="Mondo S.J."/>
            <person name="Hofstad B.A."/>
            <person name="Robles A."/>
            <person name="Haridas S."/>
            <person name="Riley R."/>
            <person name="LaButti K."/>
            <person name="Pangilinan J."/>
            <person name="Andreopoulos W."/>
            <person name="Lipzen A."/>
            <person name="Yan J."/>
            <person name="Wang M."/>
            <person name="Ng V."/>
            <person name="Grigoriev I.V."/>
            <person name="Spatafora J.W."/>
            <person name="Magnuson J.K."/>
            <person name="Baker S.E."/>
            <person name="Pomraning K.R."/>
        </authorList>
    </citation>
    <scope>NUCLEOTIDE SEQUENCE [LARGE SCALE GENOMIC DNA]</scope>
    <source>
        <strain evidence="2">CBS 10300</strain>
    </source>
</reference>
<sequence>MVALGGTANRGTERLGRRKRPPRPKKATLLVEEDEVLDVDARTLVLSVDLYDELFKTTKTKGLVNGVHTSGGTNHISNRGLDARFVSICSVTEYSTLDCPQWLLYRCDKDPSLPPSTSRINARGTSWRDHSMILIHQVKPVSLRHVVLTFTPPAYDYIKSLSVEETLEYFRDYDVIRKGQYISILDCVVRACEPVDQGILLPGSTRFTFVKDENAESVSLDFHESAALMNIDASLSASLEGEDMSRFLEAPANWENSNPALSLAPSIANSKDELVSIEVMPLSRKIEGDVLMPLGKESDDSEVRGFVGVDILARIGCFSGDWVMVRTEALSRPLRLYSFPLPNAFDVKKLYISPVLLYNFGMPSTVRLELSSLKEPKSAKEIIISRIASAASTDRTLQHACLQGLRSYFEYHKRVVAKDDLIAIPIDAALAKLMYTPESSSNFVAGNDDMVTSTTLTRPSAIAWCKVTAIVPSDESSTDTAFVVDASHTRVVQAGTSSAPHPPTSLPWSEYFRMPPLPLIVSPGSRRFQQLLSVCMSPIGTSLQTAIIIHSAKRGVGKATMVRCIAGQIGVHVFEIEAHDISGETDTKTLGTLKARLERASDCSPCVVLIRHLEALSRKPADGGGGTYAGDKFLAMIKERASAFPGIVIVATVSDIDTLSDEVRTGFNFEIEIGAPSEAERRQVFEYLTDPVSCSLGNITTAPYTEEDPSLPKGFLLNEDIELDSLALQSAGLVPPDLVAIVKSAYANALDRVEESFDGYSVRDILLSGGGYLKLIPSDFERATSSARRKYSDSIGAPRIPSVKWEDVGGLSEAKSEILDTIEMPLKFPELFSGGVKKRSGILFYGPPGTGKTLLAKAIATTFSLNFFSVKGPELLNMYIGESESNVRKVFQRARDARPCIVFFDELDSVAPKRGNQGDSGGVMDRIVSQILAELDGMSSGGGEGVFVIGATNRPDLLDEALLRPGRFDKMLYLGVSDTHEQQYNILTALTRKFNLAPDFDLRSVVETCPFTYTGADFYALCSDAMLNAMTRLASSIDDRVKAHDPPVSVRWWFDTQATKEDIEVIVRKEDFDKARKELVASVSEDELRHYMRVRENFEGGKKMGDADAQSNSSAAKGKGKAKVVDYNGVDFGG</sequence>
<protein>
    <submittedName>
        <fullName evidence="1">P-loop containing nucleoside triphosphate hydrolase protein</fullName>
    </submittedName>
</protein>
<dbReference type="Proteomes" id="UP001489719">
    <property type="component" value="Unassembled WGS sequence"/>
</dbReference>
<evidence type="ECO:0000313" key="1">
    <source>
        <dbReference type="EMBL" id="KAK9322610.1"/>
    </source>
</evidence>
<proteinExistence type="predicted"/>
<comment type="caution">
    <text evidence="1">The sequence shown here is derived from an EMBL/GenBank/DDBJ whole genome shotgun (WGS) entry which is preliminary data.</text>
</comment>
<gene>
    <name evidence="1" type="ORF">V1517DRAFT_322989</name>
</gene>
<evidence type="ECO:0000313" key="2">
    <source>
        <dbReference type="Proteomes" id="UP001489719"/>
    </source>
</evidence>
<keyword evidence="1" id="KW-0378">Hydrolase</keyword>
<organism evidence="1 2">
    <name type="scientific">Lipomyces orientalis</name>
    <dbReference type="NCBI Taxonomy" id="1233043"/>
    <lineage>
        <taxon>Eukaryota</taxon>
        <taxon>Fungi</taxon>
        <taxon>Dikarya</taxon>
        <taxon>Ascomycota</taxon>
        <taxon>Saccharomycotina</taxon>
        <taxon>Lipomycetes</taxon>
        <taxon>Lipomycetales</taxon>
        <taxon>Lipomycetaceae</taxon>
        <taxon>Lipomyces</taxon>
    </lineage>
</organism>
<dbReference type="EMBL" id="MU970074">
    <property type="protein sequence ID" value="KAK9322610.1"/>
    <property type="molecule type" value="Genomic_DNA"/>
</dbReference>